<gene>
    <name evidence="1" type="ORF">H5410_064587</name>
</gene>
<evidence type="ECO:0000313" key="2">
    <source>
        <dbReference type="Proteomes" id="UP000824120"/>
    </source>
</evidence>
<dbReference type="InterPro" id="IPR040256">
    <property type="entry name" value="At4g02000-like"/>
</dbReference>
<dbReference type="PANTHER" id="PTHR31286">
    <property type="entry name" value="GLYCINE-RICH CELL WALL STRUCTURAL PROTEIN 1.8-LIKE"/>
    <property type="match status" value="1"/>
</dbReference>
<dbReference type="EMBL" id="JACXVP010000134">
    <property type="protein sequence ID" value="KAG5568397.1"/>
    <property type="molecule type" value="Genomic_DNA"/>
</dbReference>
<sequence length="417" mass="47608">MVEGVPHVKWTEEEVDRMNRIENLQYAVVGKFTYDWSNLEELRKSIPQQCDIKWDCKIASGVGKPVQLDLATINKTRPSCARVKVLVDLKREFPKFFSMDIINEATGELRTEAIQIRYDYVPKYCEECRIKGTTRRSAEFATTKMMDKGKARILSSGKVVGDPGAWKVVQNRNPSKNKVASLSTSPMVENRFEVLGKPYHDTVHESSNTRSNSNNSSLKDIKEKKFENNNQPNRAQVPASQQQNEIIKKKNEKERKFVENNELEEAPKVDFDQQEKVSDTEVTHKHDAFSMDPVFTTISTPKQIAIIDQQLFMNENKGEYNTYVNETFIKDEEIQQGEGTNDVSVTNNLEVAVHMSEVVNNKMAIMIIPEPVQIDNTNNIHISPNKVLYDIVSHSLIKGNKIDTEGSMIEAENFEDL</sequence>
<protein>
    <submittedName>
        <fullName evidence="1">Uncharacterized protein</fullName>
    </submittedName>
</protein>
<comment type="caution">
    <text evidence="1">The sequence shown here is derived from an EMBL/GenBank/DDBJ whole genome shotgun (WGS) entry which is preliminary data.</text>
</comment>
<organism evidence="1 2">
    <name type="scientific">Solanum commersonii</name>
    <name type="common">Commerson's wild potato</name>
    <name type="synonym">Commerson's nightshade</name>
    <dbReference type="NCBI Taxonomy" id="4109"/>
    <lineage>
        <taxon>Eukaryota</taxon>
        <taxon>Viridiplantae</taxon>
        <taxon>Streptophyta</taxon>
        <taxon>Embryophyta</taxon>
        <taxon>Tracheophyta</taxon>
        <taxon>Spermatophyta</taxon>
        <taxon>Magnoliopsida</taxon>
        <taxon>eudicotyledons</taxon>
        <taxon>Gunneridae</taxon>
        <taxon>Pentapetalae</taxon>
        <taxon>asterids</taxon>
        <taxon>lamiids</taxon>
        <taxon>Solanales</taxon>
        <taxon>Solanaceae</taxon>
        <taxon>Solanoideae</taxon>
        <taxon>Solaneae</taxon>
        <taxon>Solanum</taxon>
    </lineage>
</organism>
<name>A0A9J5VYZ3_SOLCO</name>
<dbReference type="OrthoDB" id="1399756at2759"/>
<proteinExistence type="predicted"/>
<dbReference type="PANTHER" id="PTHR31286:SF79">
    <property type="entry name" value="N-6 ADENINE-SPECIFIC DNA METHYLASE"/>
    <property type="match status" value="1"/>
</dbReference>
<dbReference type="AlphaFoldDB" id="A0A9J5VYZ3"/>
<accession>A0A9J5VYZ3</accession>
<keyword evidence="2" id="KW-1185">Reference proteome</keyword>
<dbReference type="Proteomes" id="UP000824120">
    <property type="component" value="Unassembled WGS sequence"/>
</dbReference>
<evidence type="ECO:0000313" key="1">
    <source>
        <dbReference type="EMBL" id="KAG5568397.1"/>
    </source>
</evidence>
<reference evidence="1" key="1">
    <citation type="submission" date="2020-09" db="EMBL/GenBank/DDBJ databases">
        <title>De no assembly of potato wild relative species, Solanum commersonii.</title>
        <authorList>
            <person name="Cho K."/>
        </authorList>
    </citation>
    <scope>NUCLEOTIDE SEQUENCE</scope>
    <source>
        <strain evidence="1">LZ3.2</strain>
        <tissue evidence="1">Leaf</tissue>
    </source>
</reference>